<keyword evidence="2" id="KW-1185">Reference proteome</keyword>
<comment type="caution">
    <text evidence="1">The sequence shown here is derived from an EMBL/GenBank/DDBJ whole genome shotgun (WGS) entry which is preliminary data.</text>
</comment>
<dbReference type="Pfam" id="PF19514">
    <property type="entry name" value="MobC_2"/>
    <property type="match status" value="1"/>
</dbReference>
<gene>
    <name evidence="1" type="ORF">ESB13_18025</name>
</gene>
<evidence type="ECO:0008006" key="3">
    <source>
        <dbReference type="Google" id="ProtNLM"/>
    </source>
</evidence>
<name>A0A4Q1D1N2_9BACT</name>
<evidence type="ECO:0000313" key="1">
    <source>
        <dbReference type="EMBL" id="RXK81694.1"/>
    </source>
</evidence>
<sequence length="134" mass="15887">MKNSVRENHDKRTCWCNIRLTEKEHEALFGKLKDTTYNKLSDYLRSIIFNKPVNVKVRNQSLDEFMNELIGLRQELNYLGNNFNQVVKKLNSIPPSREYLTWLGVSEDLQRQLLSKIGIIQVRIDQFSDKWLQS</sequence>
<dbReference type="AlphaFoldDB" id="A0A4Q1D1N2"/>
<dbReference type="OrthoDB" id="950459at2"/>
<dbReference type="InterPro" id="IPR045788">
    <property type="entry name" value="MobC_2"/>
</dbReference>
<proteinExistence type="predicted"/>
<reference evidence="1 2" key="1">
    <citation type="submission" date="2019-01" db="EMBL/GenBank/DDBJ databases">
        <title>Filimonas sp. strain TTM-71.</title>
        <authorList>
            <person name="Chen W.-M."/>
        </authorList>
    </citation>
    <scope>NUCLEOTIDE SEQUENCE [LARGE SCALE GENOMIC DNA]</scope>
    <source>
        <strain evidence="1 2">TTM-71</strain>
    </source>
</reference>
<protein>
    <recommendedName>
        <fullName evidence="3">Plasmid mobilization relaxosome protein MobC</fullName>
    </recommendedName>
</protein>
<dbReference type="Proteomes" id="UP000290545">
    <property type="component" value="Unassembled WGS sequence"/>
</dbReference>
<dbReference type="RefSeq" id="WP_129005091.1">
    <property type="nucleotide sequence ID" value="NZ_SDHZ01000003.1"/>
</dbReference>
<dbReference type="EMBL" id="SDHZ01000003">
    <property type="protein sequence ID" value="RXK81694.1"/>
    <property type="molecule type" value="Genomic_DNA"/>
</dbReference>
<organism evidence="1 2">
    <name type="scientific">Filimonas effusa</name>
    <dbReference type="NCBI Taxonomy" id="2508721"/>
    <lineage>
        <taxon>Bacteria</taxon>
        <taxon>Pseudomonadati</taxon>
        <taxon>Bacteroidota</taxon>
        <taxon>Chitinophagia</taxon>
        <taxon>Chitinophagales</taxon>
        <taxon>Chitinophagaceae</taxon>
        <taxon>Filimonas</taxon>
    </lineage>
</organism>
<evidence type="ECO:0000313" key="2">
    <source>
        <dbReference type="Proteomes" id="UP000290545"/>
    </source>
</evidence>
<accession>A0A4Q1D1N2</accession>